<dbReference type="InParanoid" id="A0A1Y2ASJ9"/>
<evidence type="ECO:0000313" key="2">
    <source>
        <dbReference type="EMBL" id="ORY25521.1"/>
    </source>
</evidence>
<dbReference type="FunCoup" id="A0A1Y2ASJ9">
    <property type="interactions" value="5"/>
</dbReference>
<dbReference type="InterPro" id="IPR015942">
    <property type="entry name" value="Asp/Glu/hydantoin_racemase"/>
</dbReference>
<dbReference type="PANTHER" id="PTHR28047">
    <property type="entry name" value="PROTEIN DCG1"/>
    <property type="match status" value="1"/>
</dbReference>
<evidence type="ECO:0000256" key="1">
    <source>
        <dbReference type="ARBA" id="ARBA00038414"/>
    </source>
</evidence>
<dbReference type="AlphaFoldDB" id="A0A1Y2ASJ9"/>
<dbReference type="Pfam" id="PF01177">
    <property type="entry name" value="Asp_Glu_race"/>
    <property type="match status" value="1"/>
</dbReference>
<dbReference type="Proteomes" id="UP000193986">
    <property type="component" value="Unassembled WGS sequence"/>
</dbReference>
<dbReference type="Gene3D" id="3.40.50.12500">
    <property type="match status" value="1"/>
</dbReference>
<comment type="caution">
    <text evidence="2">The sequence shown here is derived from an EMBL/GenBank/DDBJ whole genome shotgun (WGS) entry which is preliminary data.</text>
</comment>
<reference evidence="2 3" key="1">
    <citation type="submission" date="2016-07" db="EMBL/GenBank/DDBJ databases">
        <title>Pervasive Adenine N6-methylation of Active Genes in Fungi.</title>
        <authorList>
            <consortium name="DOE Joint Genome Institute"/>
            <person name="Mondo S.J."/>
            <person name="Dannebaum R.O."/>
            <person name="Kuo R.C."/>
            <person name="Labutti K."/>
            <person name="Haridas S."/>
            <person name="Kuo A."/>
            <person name="Salamov A."/>
            <person name="Ahrendt S.R."/>
            <person name="Lipzen A."/>
            <person name="Sullivan W."/>
            <person name="Andreopoulos W.B."/>
            <person name="Clum A."/>
            <person name="Lindquist E."/>
            <person name="Daum C."/>
            <person name="Ramamoorthy G.K."/>
            <person name="Gryganskyi A."/>
            <person name="Culley D."/>
            <person name="Magnuson J.K."/>
            <person name="James T.Y."/>
            <person name="O'Malley M.A."/>
            <person name="Stajich J.E."/>
            <person name="Spatafora J.W."/>
            <person name="Visel A."/>
            <person name="Grigoriev I.V."/>
        </authorList>
    </citation>
    <scope>NUCLEOTIDE SEQUENCE [LARGE SCALE GENOMIC DNA]</scope>
    <source>
        <strain evidence="2 3">68-887.2</strain>
    </source>
</reference>
<dbReference type="InterPro" id="IPR053714">
    <property type="entry name" value="Iso_Racemase_Enz_sf"/>
</dbReference>
<comment type="similarity">
    <text evidence="1">Belongs to the HyuE racemase family.</text>
</comment>
<protein>
    <submittedName>
        <fullName evidence="2">Asp/Glu/hydantoin racemase</fullName>
    </submittedName>
</protein>
<name>A0A1Y2ASJ9_9TREE</name>
<dbReference type="InterPro" id="IPR052186">
    <property type="entry name" value="Hydantoin_racemase-like"/>
</dbReference>
<organism evidence="2 3">
    <name type="scientific">Naematelia encephala</name>
    <dbReference type="NCBI Taxonomy" id="71784"/>
    <lineage>
        <taxon>Eukaryota</taxon>
        <taxon>Fungi</taxon>
        <taxon>Dikarya</taxon>
        <taxon>Basidiomycota</taxon>
        <taxon>Agaricomycotina</taxon>
        <taxon>Tremellomycetes</taxon>
        <taxon>Tremellales</taxon>
        <taxon>Naemateliaceae</taxon>
        <taxon>Naematelia</taxon>
    </lineage>
</organism>
<accession>A0A1Y2ASJ9</accession>
<gene>
    <name evidence="2" type="ORF">BCR39DRAFT_560986</name>
</gene>
<sequence length="216" mass="22844">MQAALPADLAALDFYTAPQDKVPAGIDGEADSVVSAGVCLGELRDNLSQWDGFIVACFSHHSLTGALRELTTAPVISILEAPLLLAASIGARVGILTTGNRWVPLLEHGIHTLHLDGLCKAGVVASGMSAEDLHNLPHKEVLDRLEKLAREELQEKRQADVIVLGCAGMTGLEDAIRKSCQKGMVVLDPVRCGLELCTSLLRMGVGTSKLGMYAPA</sequence>
<dbReference type="OrthoDB" id="412018at2759"/>
<dbReference type="STRING" id="71784.A0A1Y2ASJ9"/>
<keyword evidence="3" id="KW-1185">Reference proteome</keyword>
<dbReference type="PANTHER" id="PTHR28047:SF5">
    <property type="entry name" value="PROTEIN DCG1"/>
    <property type="match status" value="1"/>
</dbReference>
<proteinExistence type="inferred from homology"/>
<dbReference type="EMBL" id="MCFC01000056">
    <property type="protein sequence ID" value="ORY25521.1"/>
    <property type="molecule type" value="Genomic_DNA"/>
</dbReference>
<dbReference type="GO" id="GO:0047661">
    <property type="term" value="F:amino-acid racemase activity"/>
    <property type="evidence" value="ECO:0007669"/>
    <property type="project" value="InterPro"/>
</dbReference>
<evidence type="ECO:0000313" key="3">
    <source>
        <dbReference type="Proteomes" id="UP000193986"/>
    </source>
</evidence>